<gene>
    <name evidence="1" type="ORF">FHR98_002832</name>
</gene>
<evidence type="ECO:0008006" key="3">
    <source>
        <dbReference type="Google" id="ProtNLM"/>
    </source>
</evidence>
<evidence type="ECO:0000313" key="1">
    <source>
        <dbReference type="EMBL" id="MBB3066524.1"/>
    </source>
</evidence>
<dbReference type="InterPro" id="IPR021890">
    <property type="entry name" value="DUF3501"/>
</dbReference>
<keyword evidence="2" id="KW-1185">Reference proteome</keyword>
<dbReference type="AlphaFoldDB" id="A0A839SY22"/>
<dbReference type="EMBL" id="JACHXA010000009">
    <property type="protein sequence ID" value="MBB3066524.1"/>
    <property type="molecule type" value="Genomic_DNA"/>
</dbReference>
<name>A0A839SY22_9PROT</name>
<sequence>MARQNREISRQDILPMDIYESQRKERRRDLVALKRNRRVEVGPVATWYFENYETMWNQIHEMLYIERGGEAQIADELSAYNPLIPQGRELVATVMFEIDDAERRKRLLGKLGGIELKAFLRVNGEEVTARPEEDVERTTADGKASSVHFLHFDLTDTQATAFKQPGAEVIIGFSHPNYHHMTQISEEVRSALAQDLD</sequence>
<dbReference type="Pfam" id="PF12007">
    <property type="entry name" value="DUF3501"/>
    <property type="match status" value="1"/>
</dbReference>
<proteinExistence type="predicted"/>
<reference evidence="1 2" key="1">
    <citation type="submission" date="2020-08" db="EMBL/GenBank/DDBJ databases">
        <title>Genomic Encyclopedia of Type Strains, Phase III (KMG-III): the genomes of soil and plant-associated and newly described type strains.</title>
        <authorList>
            <person name="Whitman W."/>
        </authorList>
    </citation>
    <scope>NUCLEOTIDE SEQUENCE [LARGE SCALE GENOMIC DNA]</scope>
    <source>
        <strain evidence="1 2">CECT 8803</strain>
    </source>
</reference>
<protein>
    <recommendedName>
        <fullName evidence="3">DUF3501 domain-containing protein</fullName>
    </recommendedName>
</protein>
<organism evidence="1 2">
    <name type="scientific">Limibacillus halophilus</name>
    <dbReference type="NCBI Taxonomy" id="1579333"/>
    <lineage>
        <taxon>Bacteria</taxon>
        <taxon>Pseudomonadati</taxon>
        <taxon>Pseudomonadota</taxon>
        <taxon>Alphaproteobacteria</taxon>
        <taxon>Rhodospirillales</taxon>
        <taxon>Rhodovibrionaceae</taxon>
        <taxon>Limibacillus</taxon>
    </lineage>
</organism>
<comment type="caution">
    <text evidence="1">The sequence shown here is derived from an EMBL/GenBank/DDBJ whole genome shotgun (WGS) entry which is preliminary data.</text>
</comment>
<evidence type="ECO:0000313" key="2">
    <source>
        <dbReference type="Proteomes" id="UP000581135"/>
    </source>
</evidence>
<accession>A0A839SY22</accession>
<dbReference type="RefSeq" id="WP_183417360.1">
    <property type="nucleotide sequence ID" value="NZ_JACHXA010000009.1"/>
</dbReference>
<dbReference type="Proteomes" id="UP000581135">
    <property type="component" value="Unassembled WGS sequence"/>
</dbReference>